<name>A0ABW5JHG6_9BACT</name>
<keyword evidence="9" id="KW-1185">Reference proteome</keyword>
<dbReference type="EMBL" id="JBHULI010000005">
    <property type="protein sequence ID" value="MFD2531736.1"/>
    <property type="molecule type" value="Genomic_DNA"/>
</dbReference>
<proteinExistence type="predicted"/>
<dbReference type="SMART" id="SM00387">
    <property type="entry name" value="HATPase_c"/>
    <property type="match status" value="1"/>
</dbReference>
<dbReference type="InterPro" id="IPR036097">
    <property type="entry name" value="HisK_dim/P_sf"/>
</dbReference>
<dbReference type="InterPro" id="IPR003594">
    <property type="entry name" value="HATPase_dom"/>
</dbReference>
<dbReference type="SUPFAM" id="SSF55781">
    <property type="entry name" value="GAF domain-like"/>
    <property type="match status" value="1"/>
</dbReference>
<keyword evidence="6" id="KW-0175">Coiled coil</keyword>
<dbReference type="PROSITE" id="PS50109">
    <property type="entry name" value="HIS_KIN"/>
    <property type="match status" value="1"/>
</dbReference>
<evidence type="ECO:0000259" key="7">
    <source>
        <dbReference type="PROSITE" id="PS50109"/>
    </source>
</evidence>
<dbReference type="InterPro" id="IPR005467">
    <property type="entry name" value="His_kinase_dom"/>
</dbReference>
<dbReference type="Pfam" id="PF01590">
    <property type="entry name" value="GAF"/>
    <property type="match status" value="1"/>
</dbReference>
<evidence type="ECO:0000256" key="5">
    <source>
        <dbReference type="ARBA" id="ARBA00022777"/>
    </source>
</evidence>
<dbReference type="PANTHER" id="PTHR43304:SF1">
    <property type="entry name" value="PAC DOMAIN-CONTAINING PROTEIN"/>
    <property type="match status" value="1"/>
</dbReference>
<dbReference type="Gene3D" id="3.30.565.10">
    <property type="entry name" value="Histidine kinase-like ATPase, C-terminal domain"/>
    <property type="match status" value="1"/>
</dbReference>
<dbReference type="Pfam" id="PF08447">
    <property type="entry name" value="PAS_3"/>
    <property type="match status" value="1"/>
</dbReference>
<dbReference type="GO" id="GO:0005524">
    <property type="term" value="F:ATP binding"/>
    <property type="evidence" value="ECO:0007669"/>
    <property type="project" value="UniProtKB-KW"/>
</dbReference>
<evidence type="ECO:0000256" key="6">
    <source>
        <dbReference type="SAM" id="Coils"/>
    </source>
</evidence>
<evidence type="ECO:0000256" key="3">
    <source>
        <dbReference type="ARBA" id="ARBA00022553"/>
    </source>
</evidence>
<dbReference type="InterPro" id="IPR035965">
    <property type="entry name" value="PAS-like_dom_sf"/>
</dbReference>
<dbReference type="SUPFAM" id="SSF55874">
    <property type="entry name" value="ATPase domain of HSP90 chaperone/DNA topoisomerase II/histidine kinase"/>
    <property type="match status" value="1"/>
</dbReference>
<gene>
    <name evidence="8" type="ORF">ACFSVN_04675</name>
</gene>
<dbReference type="SUPFAM" id="SSF47384">
    <property type="entry name" value="Homodimeric domain of signal transducing histidine kinase"/>
    <property type="match status" value="1"/>
</dbReference>
<reference evidence="9" key="1">
    <citation type="journal article" date="2019" name="Int. J. Syst. Evol. Microbiol.">
        <title>The Global Catalogue of Microorganisms (GCM) 10K type strain sequencing project: providing services to taxonomists for standard genome sequencing and annotation.</title>
        <authorList>
            <consortium name="The Broad Institute Genomics Platform"/>
            <consortium name="The Broad Institute Genome Sequencing Center for Infectious Disease"/>
            <person name="Wu L."/>
            <person name="Ma J."/>
        </authorList>
    </citation>
    <scope>NUCLEOTIDE SEQUENCE [LARGE SCALE GENOMIC DNA]</scope>
    <source>
        <strain evidence="9">KCTC 52042</strain>
    </source>
</reference>
<dbReference type="InterPro" id="IPR003018">
    <property type="entry name" value="GAF"/>
</dbReference>
<organism evidence="8 9">
    <name type="scientific">Gracilimonas halophila</name>
    <dbReference type="NCBI Taxonomy" id="1834464"/>
    <lineage>
        <taxon>Bacteria</taxon>
        <taxon>Pseudomonadati</taxon>
        <taxon>Balneolota</taxon>
        <taxon>Balneolia</taxon>
        <taxon>Balneolales</taxon>
        <taxon>Balneolaceae</taxon>
        <taxon>Gracilimonas</taxon>
    </lineage>
</organism>
<dbReference type="PANTHER" id="PTHR43304">
    <property type="entry name" value="PHYTOCHROME-LIKE PROTEIN CPH1"/>
    <property type="match status" value="1"/>
</dbReference>
<dbReference type="Pfam" id="PF00512">
    <property type="entry name" value="HisKA"/>
    <property type="match status" value="1"/>
</dbReference>
<feature type="domain" description="Histidine kinase" evidence="7">
    <location>
        <begin position="321"/>
        <end position="543"/>
    </location>
</feature>
<keyword evidence="4" id="KW-0808">Transferase</keyword>
<evidence type="ECO:0000256" key="1">
    <source>
        <dbReference type="ARBA" id="ARBA00000085"/>
    </source>
</evidence>
<accession>A0ABW5JHG6</accession>
<dbReference type="EC" id="2.7.13.3" evidence="2"/>
<dbReference type="Gene3D" id="3.30.450.40">
    <property type="match status" value="1"/>
</dbReference>
<comment type="catalytic activity">
    <reaction evidence="1">
        <text>ATP + protein L-histidine = ADP + protein N-phospho-L-histidine.</text>
        <dbReference type="EC" id="2.7.13.3"/>
    </reaction>
</comment>
<evidence type="ECO:0000313" key="8">
    <source>
        <dbReference type="EMBL" id="MFD2531736.1"/>
    </source>
</evidence>
<dbReference type="InterPro" id="IPR013655">
    <property type="entry name" value="PAS_fold_3"/>
</dbReference>
<dbReference type="SMART" id="SM00388">
    <property type="entry name" value="HisKA"/>
    <property type="match status" value="1"/>
</dbReference>
<keyword evidence="8" id="KW-0067">ATP-binding</keyword>
<keyword evidence="8" id="KW-0547">Nucleotide-binding</keyword>
<evidence type="ECO:0000313" key="9">
    <source>
        <dbReference type="Proteomes" id="UP001597460"/>
    </source>
</evidence>
<dbReference type="InterPro" id="IPR003661">
    <property type="entry name" value="HisK_dim/P_dom"/>
</dbReference>
<evidence type="ECO:0000256" key="4">
    <source>
        <dbReference type="ARBA" id="ARBA00022679"/>
    </source>
</evidence>
<dbReference type="Gene3D" id="3.30.450.20">
    <property type="entry name" value="PAS domain"/>
    <property type="match status" value="1"/>
</dbReference>
<dbReference type="Gene3D" id="1.10.287.130">
    <property type="match status" value="1"/>
</dbReference>
<dbReference type="InterPro" id="IPR029016">
    <property type="entry name" value="GAF-like_dom_sf"/>
</dbReference>
<evidence type="ECO:0000256" key="2">
    <source>
        <dbReference type="ARBA" id="ARBA00012438"/>
    </source>
</evidence>
<dbReference type="InterPro" id="IPR036890">
    <property type="entry name" value="HATPase_C_sf"/>
</dbReference>
<keyword evidence="5" id="KW-0418">Kinase</keyword>
<dbReference type="CDD" id="cd00082">
    <property type="entry name" value="HisKA"/>
    <property type="match status" value="1"/>
</dbReference>
<dbReference type="SUPFAM" id="SSF55785">
    <property type="entry name" value="PYP-like sensor domain (PAS domain)"/>
    <property type="match status" value="1"/>
</dbReference>
<dbReference type="Proteomes" id="UP001597460">
    <property type="component" value="Unassembled WGS sequence"/>
</dbReference>
<feature type="coiled-coil region" evidence="6">
    <location>
        <begin position="294"/>
        <end position="321"/>
    </location>
</feature>
<comment type="caution">
    <text evidence="8">The sequence shown here is derived from an EMBL/GenBank/DDBJ whole genome shotgun (WGS) entry which is preliminary data.</text>
</comment>
<keyword evidence="3" id="KW-0597">Phosphoprotein</keyword>
<dbReference type="InterPro" id="IPR004358">
    <property type="entry name" value="Sig_transdc_His_kin-like_C"/>
</dbReference>
<sequence>MDINLKNFKSLIVWSNNESGDQLTQEGDLEYFYGYSRTEFESDTDLWFKIIHPDDKPYFQKVIRELDKSQNCSVNVQYRIIRKDSVVRNVLGVIIKKNENGQLQYSGYLVDVTHKNQNYDAKTHRKNILSLLSNSISISFDSSKSRKERVNEVLSRLGEITKADRVYIFDKKSGSNFRPILNQNYEWCRKGIESQMSNDDVFDVDLKDLVPRWYENMVSNKKPISGLVRHLPDEEREVLEPQDIVSILVTPIWYDNDYYGFIGFDDCREERVWSEEEIELLTVFGSLIIASWKYEDSIIKVEDQLKQVKKLQSEREQFLKMVSHQFKTPLSVIKLNSDLLKQACMSGSVDLKNILPPKIGRIERSITKFEELIEAILIGNSDHSVDDNPEKIDFHNWLEEMFNTKKRDYNNLKSVELSFSEKLKEVVVLPFSTKTFEYIMDTLFSNAVKYRGDEAAIIQIHYEITGDGYLNMVFKDEGIGINEGDIGSIGKPFFRANNVINTSGTGIGLSMVKDSLLNVGGGFEVKSKEGDFTTIMISFPINTKNDAK</sequence>
<dbReference type="PRINTS" id="PR00344">
    <property type="entry name" value="BCTRLSENSOR"/>
</dbReference>
<dbReference type="Pfam" id="PF02518">
    <property type="entry name" value="HATPase_c"/>
    <property type="match status" value="1"/>
</dbReference>
<dbReference type="RefSeq" id="WP_390299340.1">
    <property type="nucleotide sequence ID" value="NZ_JBHULI010000005.1"/>
</dbReference>
<dbReference type="InterPro" id="IPR052162">
    <property type="entry name" value="Sensor_kinase/Photoreceptor"/>
</dbReference>
<protein>
    <recommendedName>
        <fullName evidence="2">histidine kinase</fullName>
        <ecNumber evidence="2">2.7.13.3</ecNumber>
    </recommendedName>
</protein>